<name>A0A1I8BIX6_MELHA</name>
<dbReference type="SUPFAM" id="SSF56645">
    <property type="entry name" value="Acyl-CoA dehydrogenase NM domain-like"/>
    <property type="match status" value="1"/>
</dbReference>
<dbReference type="GO" id="GO:0003995">
    <property type="term" value="F:acyl-CoA dehydrogenase activity"/>
    <property type="evidence" value="ECO:0007669"/>
    <property type="project" value="TreeGrafter"/>
</dbReference>
<sequence length="71" mass="7516">ATAGKAFTAFIVDGDTKGISRGKKELNVGQRCSDTRTITFEDVQVPKENVLGSPGGGFKVAMGAFDSIKFF</sequence>
<dbReference type="InterPro" id="IPR009100">
    <property type="entry name" value="AcylCoA_DH/oxidase_NM_dom_sf"/>
</dbReference>
<organism evidence="4 5">
    <name type="scientific">Meloidogyne hapla</name>
    <name type="common">Root-knot nematode worm</name>
    <dbReference type="NCBI Taxonomy" id="6305"/>
    <lineage>
        <taxon>Eukaryota</taxon>
        <taxon>Metazoa</taxon>
        <taxon>Ecdysozoa</taxon>
        <taxon>Nematoda</taxon>
        <taxon>Chromadorea</taxon>
        <taxon>Rhabditida</taxon>
        <taxon>Tylenchina</taxon>
        <taxon>Tylenchomorpha</taxon>
        <taxon>Tylenchoidea</taxon>
        <taxon>Meloidogynidae</taxon>
        <taxon>Meloidogyninae</taxon>
        <taxon>Meloidogyne</taxon>
    </lineage>
</organism>
<comment type="cofactor">
    <cofactor evidence="1">
        <name>FAD</name>
        <dbReference type="ChEBI" id="CHEBI:57692"/>
    </cofactor>
</comment>
<evidence type="ECO:0000256" key="1">
    <source>
        <dbReference type="ARBA" id="ARBA00001974"/>
    </source>
</evidence>
<dbReference type="AlphaFoldDB" id="A0A1I8BIX6"/>
<dbReference type="Proteomes" id="UP000095281">
    <property type="component" value="Unplaced"/>
</dbReference>
<dbReference type="PANTHER" id="PTHR43884">
    <property type="entry name" value="ACYL-COA DEHYDROGENASE"/>
    <property type="match status" value="1"/>
</dbReference>
<dbReference type="Gene3D" id="1.20.140.10">
    <property type="entry name" value="Butyryl-CoA Dehydrogenase, subunit A, domain 3"/>
    <property type="match status" value="1"/>
</dbReference>
<dbReference type="WBParaSite" id="MhA1_Contig272.frz3.gene1">
    <property type="protein sequence ID" value="MhA1_Contig272.frz3.gene1"/>
    <property type="gene ID" value="MhA1_Contig272.frz3.gene1"/>
</dbReference>
<evidence type="ECO:0000313" key="5">
    <source>
        <dbReference type="WBParaSite" id="MhA1_Contig272.frz3.gene1"/>
    </source>
</evidence>
<accession>A0A1I8BIX6</accession>
<protein>
    <submittedName>
        <fullName evidence="5">Aldedh domain-containing protein</fullName>
    </submittedName>
</protein>
<evidence type="ECO:0000313" key="4">
    <source>
        <dbReference type="Proteomes" id="UP000095281"/>
    </source>
</evidence>
<keyword evidence="4" id="KW-1185">Reference proteome</keyword>
<evidence type="ECO:0000256" key="3">
    <source>
        <dbReference type="ARBA" id="ARBA00022827"/>
    </source>
</evidence>
<evidence type="ECO:0000256" key="2">
    <source>
        <dbReference type="ARBA" id="ARBA00022630"/>
    </source>
</evidence>
<reference evidence="5" key="1">
    <citation type="submission" date="2016-11" db="UniProtKB">
        <authorList>
            <consortium name="WormBaseParasite"/>
        </authorList>
    </citation>
    <scope>IDENTIFICATION</scope>
</reference>
<keyword evidence="3" id="KW-0274">FAD</keyword>
<dbReference type="Gene3D" id="2.40.110.10">
    <property type="entry name" value="Butyryl-CoA Dehydrogenase, subunit A, domain 2"/>
    <property type="match status" value="1"/>
</dbReference>
<proteinExistence type="predicted"/>
<keyword evidence="2" id="KW-0285">Flavoprotein</keyword>
<dbReference type="InterPro" id="IPR046373">
    <property type="entry name" value="Acyl-CoA_Oxase/DH_mid-dom_sf"/>
</dbReference>
<dbReference type="PANTHER" id="PTHR43884:SF12">
    <property type="entry name" value="ISOVALERYL-COA DEHYDROGENASE, MITOCHONDRIAL-RELATED"/>
    <property type="match status" value="1"/>
</dbReference>